<accession>A0A8J3E526</accession>
<gene>
    <name evidence="2" type="ORF">GCM10011611_42860</name>
</gene>
<evidence type="ECO:0000313" key="3">
    <source>
        <dbReference type="Proteomes" id="UP000646365"/>
    </source>
</evidence>
<keyword evidence="3" id="KW-1185">Reference proteome</keyword>
<dbReference type="InterPro" id="IPR008807">
    <property type="entry name" value="ROS_MUCR"/>
</dbReference>
<comment type="similarity">
    <text evidence="1">Belongs to the ros/MucR family.</text>
</comment>
<dbReference type="Proteomes" id="UP000646365">
    <property type="component" value="Unassembled WGS sequence"/>
</dbReference>
<proteinExistence type="inferred from homology"/>
<dbReference type="GO" id="GO:0003677">
    <property type="term" value="F:DNA binding"/>
    <property type="evidence" value="ECO:0007669"/>
    <property type="project" value="InterPro"/>
</dbReference>
<comment type="caution">
    <text evidence="2">The sequence shown here is derived from an EMBL/GenBank/DDBJ whole genome shotgun (WGS) entry which is preliminary data.</text>
</comment>
<sequence length="137" mass="15066">MEVAAMAVGTNLTELTVVIVACFVSNNRLAVDELPTLISATHAALRNIDAGCAGPEGHEQPAVPVAESVAHDYLICLNDGRKLRALKRYLWRKYALSPEQYRKKWGLPDDYPMVAPAYSELRTNIAKQQVAGSRSRT</sequence>
<reference evidence="2" key="1">
    <citation type="journal article" date="2014" name="Int. J. Syst. Evol. Microbiol.">
        <title>Complete genome sequence of Corynebacterium casei LMG S-19264T (=DSM 44701T), isolated from a smear-ripened cheese.</title>
        <authorList>
            <consortium name="US DOE Joint Genome Institute (JGI-PGF)"/>
            <person name="Walter F."/>
            <person name="Albersmeier A."/>
            <person name="Kalinowski J."/>
            <person name="Ruckert C."/>
        </authorList>
    </citation>
    <scope>NUCLEOTIDE SEQUENCE</scope>
    <source>
        <strain evidence="2">CGMCC 1.15725</strain>
    </source>
</reference>
<dbReference type="InterPro" id="IPR041920">
    <property type="entry name" value="ROS/MUCR_sf"/>
</dbReference>
<dbReference type="Pfam" id="PF05443">
    <property type="entry name" value="ROS_MUCR"/>
    <property type="match status" value="1"/>
</dbReference>
<organism evidence="2 3">
    <name type="scientific">Aliidongia dinghuensis</name>
    <dbReference type="NCBI Taxonomy" id="1867774"/>
    <lineage>
        <taxon>Bacteria</taxon>
        <taxon>Pseudomonadati</taxon>
        <taxon>Pseudomonadota</taxon>
        <taxon>Alphaproteobacteria</taxon>
        <taxon>Rhodospirillales</taxon>
        <taxon>Dongiaceae</taxon>
        <taxon>Aliidongia</taxon>
    </lineage>
</organism>
<evidence type="ECO:0000256" key="1">
    <source>
        <dbReference type="ARBA" id="ARBA00007031"/>
    </source>
</evidence>
<dbReference type="GO" id="GO:0006355">
    <property type="term" value="P:regulation of DNA-templated transcription"/>
    <property type="evidence" value="ECO:0007669"/>
    <property type="project" value="InterPro"/>
</dbReference>
<dbReference type="Gene3D" id="1.10.10.1550">
    <property type="entry name" value="ROS/MUCR transcriptional regulator protein"/>
    <property type="match status" value="1"/>
</dbReference>
<dbReference type="GO" id="GO:0008270">
    <property type="term" value="F:zinc ion binding"/>
    <property type="evidence" value="ECO:0007669"/>
    <property type="project" value="InterPro"/>
</dbReference>
<evidence type="ECO:0008006" key="4">
    <source>
        <dbReference type="Google" id="ProtNLM"/>
    </source>
</evidence>
<dbReference type="AlphaFoldDB" id="A0A8J3E526"/>
<evidence type="ECO:0000313" key="2">
    <source>
        <dbReference type="EMBL" id="GGF32143.1"/>
    </source>
</evidence>
<dbReference type="EMBL" id="BMJQ01000011">
    <property type="protein sequence ID" value="GGF32143.1"/>
    <property type="molecule type" value="Genomic_DNA"/>
</dbReference>
<protein>
    <recommendedName>
        <fullName evidence="4">MucR family transcriptional regulator</fullName>
    </recommendedName>
</protein>
<name>A0A8J3E526_9PROT</name>
<reference evidence="2" key="2">
    <citation type="submission" date="2020-09" db="EMBL/GenBank/DDBJ databases">
        <authorList>
            <person name="Sun Q."/>
            <person name="Zhou Y."/>
        </authorList>
    </citation>
    <scope>NUCLEOTIDE SEQUENCE</scope>
    <source>
        <strain evidence="2">CGMCC 1.15725</strain>
    </source>
</reference>